<sequence length="102" mass="12316">MKPFKIIIRREGLQAKIRGIGMMTFVFKRRHIGYYGFGFCIFYCKCEVCMMKERKIFTLLHNFFDVCHYLHMLNVEAFVIVQLVYILEEIQVVVHLRHHDVD</sequence>
<protein>
    <submittedName>
        <fullName evidence="2">Uncharacterized protein</fullName>
    </submittedName>
</protein>
<evidence type="ECO:0000313" key="1">
    <source>
        <dbReference type="Proteomes" id="UP000887580"/>
    </source>
</evidence>
<reference evidence="2" key="1">
    <citation type="submission" date="2022-11" db="UniProtKB">
        <authorList>
            <consortium name="WormBaseParasite"/>
        </authorList>
    </citation>
    <scope>IDENTIFICATION</scope>
</reference>
<evidence type="ECO:0000313" key="2">
    <source>
        <dbReference type="WBParaSite" id="PS1159_v2.g22793.t1"/>
    </source>
</evidence>
<name>A0AC35G091_9BILA</name>
<organism evidence="1 2">
    <name type="scientific">Panagrolaimus sp. PS1159</name>
    <dbReference type="NCBI Taxonomy" id="55785"/>
    <lineage>
        <taxon>Eukaryota</taxon>
        <taxon>Metazoa</taxon>
        <taxon>Ecdysozoa</taxon>
        <taxon>Nematoda</taxon>
        <taxon>Chromadorea</taxon>
        <taxon>Rhabditida</taxon>
        <taxon>Tylenchina</taxon>
        <taxon>Panagrolaimomorpha</taxon>
        <taxon>Panagrolaimoidea</taxon>
        <taxon>Panagrolaimidae</taxon>
        <taxon>Panagrolaimus</taxon>
    </lineage>
</organism>
<accession>A0AC35G091</accession>
<dbReference type="WBParaSite" id="PS1159_v2.g22793.t1">
    <property type="protein sequence ID" value="PS1159_v2.g22793.t1"/>
    <property type="gene ID" value="PS1159_v2.g22793"/>
</dbReference>
<proteinExistence type="predicted"/>
<dbReference type="Proteomes" id="UP000887580">
    <property type="component" value="Unplaced"/>
</dbReference>